<keyword evidence="2" id="KW-1185">Reference proteome</keyword>
<name>A0A4Q0VVA5_9BACI</name>
<gene>
    <name evidence="1" type="ORF">DS745_06830</name>
</gene>
<dbReference type="OrthoDB" id="2732603at2"/>
<dbReference type="EMBL" id="QOUX01000025">
    <property type="protein sequence ID" value="RXJ02413.1"/>
    <property type="molecule type" value="Genomic_DNA"/>
</dbReference>
<organism evidence="1 2">
    <name type="scientific">Anaerobacillus alkaliphilus</name>
    <dbReference type="NCBI Taxonomy" id="1548597"/>
    <lineage>
        <taxon>Bacteria</taxon>
        <taxon>Bacillati</taxon>
        <taxon>Bacillota</taxon>
        <taxon>Bacilli</taxon>
        <taxon>Bacillales</taxon>
        <taxon>Bacillaceae</taxon>
        <taxon>Anaerobacillus</taxon>
    </lineage>
</organism>
<dbReference type="AlphaFoldDB" id="A0A4Q0VVA5"/>
<accession>A0A4Q0VVA5</accession>
<evidence type="ECO:0000313" key="1">
    <source>
        <dbReference type="EMBL" id="RXJ02413.1"/>
    </source>
</evidence>
<protein>
    <submittedName>
        <fullName evidence="1">Uncharacterized protein</fullName>
    </submittedName>
</protein>
<comment type="caution">
    <text evidence="1">The sequence shown here is derived from an EMBL/GenBank/DDBJ whole genome shotgun (WGS) entry which is preliminary data.</text>
</comment>
<sequence length="253" mass="30064">MRTGLRLDDYRKLLLEKRKNEPKKINALHEKGERFSSPLGATSTEEIRIFNEYMEQVNFRKITEAAPERKRPLLLKKFFKMKRNQQVEIYSKLGEKTRYSLGKVTAVGRDFVMLTNLKDRIWVPYEQIESANVPTGIPNYDNSHQYFIYDNDLRHKLLTNFGETVAKRDVYIQQFFEETLYTNLRMWSGTWVKVETPSETFFGKIDGTNDQRLMLSMFRRKHDMTMNDVLYVSTLRYTTLLSLLGKRLVNLFQ</sequence>
<dbReference type="Proteomes" id="UP000290649">
    <property type="component" value="Unassembled WGS sequence"/>
</dbReference>
<evidence type="ECO:0000313" key="2">
    <source>
        <dbReference type="Proteomes" id="UP000290649"/>
    </source>
</evidence>
<reference evidence="1 2" key="1">
    <citation type="journal article" date="2019" name="Int. J. Syst. Evol. Microbiol.">
        <title>Anaerobacillus alkaliphilus sp. nov., a novel alkaliphilic and moderately halophilic bacterium.</title>
        <authorList>
            <person name="Borsodi A.K."/>
            <person name="Aszalos J.M."/>
            <person name="Bihari P."/>
            <person name="Nagy I."/>
            <person name="Schumann P."/>
            <person name="Sproer C."/>
            <person name="Kovacs A.L."/>
            <person name="Boka K."/>
            <person name="Dobosy P."/>
            <person name="Ovari M."/>
            <person name="Szili-Kovacs T."/>
            <person name="Toth E."/>
        </authorList>
    </citation>
    <scope>NUCLEOTIDE SEQUENCE [LARGE SCALE GENOMIC DNA]</scope>
    <source>
        <strain evidence="1 2">B16-10</strain>
    </source>
</reference>
<dbReference type="RefSeq" id="WP_129077517.1">
    <property type="nucleotide sequence ID" value="NZ_QOUX01000025.1"/>
</dbReference>
<proteinExistence type="predicted"/>